<evidence type="ECO:0000256" key="1">
    <source>
        <dbReference type="ARBA" id="ARBA00010646"/>
    </source>
</evidence>
<dbReference type="RefSeq" id="WP_006731315.1">
    <property type="nucleotide sequence ID" value="NZ_CP049228.1"/>
</dbReference>
<sequence>MHISKSEWLGVAVCFGALASMPNTVVKNSPVAMTTVKADTSYVEDKSYGVDVSSFQGTDMSNYAQNGAKYAFVKTTEGTWYTNPKASGQVSSALANNMMTMSYHFAVFGNDAQKASAEANYAVNASRNVGVPAGSYVVCDWEAGDGNNINGPVEANTDAILSFMDTVNANGYKPMLYSGAYLMRNKIDTARVVAKYPNSLWVASYATMGRIDEPDFEYFPSMNGVAIWQFTHNWRGLHVDGNINVLPLSKGGVSQAPSSVPATPSVDINQVIASASQSVAQKEQPAITSTTTDTNQDVPFTAVGRVNYVPGYGIMLWGQPGYKNALNRYLPHGSRWKIFKKRYINGSVYYNLGGSQWVDGKYIIIE</sequence>
<dbReference type="PROSITE" id="PS00953">
    <property type="entry name" value="GLYCOSYL_HYDROL_F25_1"/>
    <property type="match status" value="1"/>
</dbReference>
<dbReference type="Pfam" id="PF01183">
    <property type="entry name" value="Glyco_hydro_25"/>
    <property type="match status" value="1"/>
</dbReference>
<dbReference type="InterPro" id="IPR017853">
    <property type="entry name" value="GH"/>
</dbReference>
<dbReference type="PROSITE" id="PS51904">
    <property type="entry name" value="GLYCOSYL_HYDROL_F25_2"/>
    <property type="match status" value="1"/>
</dbReference>
<dbReference type="Proteomes" id="UP000501676">
    <property type="component" value="Chromosome"/>
</dbReference>
<evidence type="ECO:0000256" key="2">
    <source>
        <dbReference type="ARBA" id="ARBA00022801"/>
    </source>
</evidence>
<evidence type="ECO:0000256" key="4">
    <source>
        <dbReference type="RuleBase" id="RU361176"/>
    </source>
</evidence>
<comment type="similarity">
    <text evidence="1 4">Belongs to the glycosyl hydrolase 25 family.</text>
</comment>
<dbReference type="EC" id="3.2.1.17" evidence="4"/>
<dbReference type="GO" id="GO:0016998">
    <property type="term" value="P:cell wall macromolecule catabolic process"/>
    <property type="evidence" value="ECO:0007669"/>
    <property type="project" value="InterPro"/>
</dbReference>
<dbReference type="GO" id="GO:0016052">
    <property type="term" value="P:carbohydrate catabolic process"/>
    <property type="evidence" value="ECO:0007669"/>
    <property type="project" value="TreeGrafter"/>
</dbReference>
<dbReference type="EMBL" id="CP049228">
    <property type="protein sequence ID" value="QIH24166.1"/>
    <property type="molecule type" value="Genomic_DNA"/>
</dbReference>
<organism evidence="5 6">
    <name type="scientific">Lactobacillus iners</name>
    <dbReference type="NCBI Taxonomy" id="147802"/>
    <lineage>
        <taxon>Bacteria</taxon>
        <taxon>Bacillati</taxon>
        <taxon>Bacillota</taxon>
        <taxon>Bacilli</taxon>
        <taxon>Lactobacillales</taxon>
        <taxon>Lactobacillaceae</taxon>
        <taxon>Lactobacillus</taxon>
    </lineage>
</organism>
<dbReference type="CDD" id="cd06415">
    <property type="entry name" value="GH25_Cpl1-like"/>
    <property type="match status" value="1"/>
</dbReference>
<dbReference type="SUPFAM" id="SSF51445">
    <property type="entry name" value="(Trans)glycosidases"/>
    <property type="match status" value="1"/>
</dbReference>
<dbReference type="InterPro" id="IPR018077">
    <property type="entry name" value="Glyco_hydro_fam25_subgr"/>
</dbReference>
<proteinExistence type="inferred from homology"/>
<evidence type="ECO:0000313" key="5">
    <source>
        <dbReference type="EMBL" id="QIH24166.1"/>
    </source>
</evidence>
<gene>
    <name evidence="5" type="ORF">G6Z83_05710</name>
</gene>
<keyword evidence="2 4" id="KW-0378">Hydrolase</keyword>
<dbReference type="InterPro" id="IPR008270">
    <property type="entry name" value="Glyco_hydro_25_AS"/>
</dbReference>
<dbReference type="InterPro" id="IPR002053">
    <property type="entry name" value="Glyco_hydro_25"/>
</dbReference>
<evidence type="ECO:0000313" key="6">
    <source>
        <dbReference type="Proteomes" id="UP000501676"/>
    </source>
</evidence>
<protein>
    <recommendedName>
        <fullName evidence="4">Lysozyme</fullName>
        <ecNumber evidence="4">3.2.1.17</ecNumber>
    </recommendedName>
</protein>
<dbReference type="PANTHER" id="PTHR34135:SF2">
    <property type="entry name" value="LYSOZYME"/>
    <property type="match status" value="1"/>
</dbReference>
<evidence type="ECO:0000256" key="3">
    <source>
        <dbReference type="ARBA" id="ARBA00023295"/>
    </source>
</evidence>
<comment type="catalytic activity">
    <reaction evidence="4">
        <text>Hydrolysis of (1-&gt;4)-beta-linkages between N-acetylmuramic acid and N-acetyl-D-glucosamine residues in a peptidoglycan and between N-acetyl-D-glucosamine residues in chitodextrins.</text>
        <dbReference type="EC" id="3.2.1.17"/>
    </reaction>
</comment>
<dbReference type="AlphaFoldDB" id="A0A6G7BA57"/>
<reference evidence="5 6" key="1">
    <citation type="submission" date="2020-02" db="EMBL/GenBank/DDBJ databases">
        <title>Complete genome sequences of six Lactobacillus iners strains isolated from the human vagina.</title>
        <authorList>
            <person name="France M.T."/>
            <person name="Rutt L."/>
            <person name="Narina S."/>
            <person name="Arbaugh S."/>
            <person name="Humphrys M.S."/>
            <person name="Ma B."/>
            <person name="Hayward M.R."/>
            <person name="Relman D."/>
            <person name="Kwon D.S."/>
            <person name="Ravel J."/>
        </authorList>
    </citation>
    <scope>NUCLEOTIDE SEQUENCE [LARGE SCALE GENOMIC DNA]</scope>
    <source>
        <strain evidence="5 6">C0210C1</strain>
    </source>
</reference>
<name>A0A6G7BA57_9LACO</name>
<accession>A0A6G7BA57</accession>
<dbReference type="SMART" id="SM00641">
    <property type="entry name" value="Glyco_25"/>
    <property type="match status" value="2"/>
</dbReference>
<keyword evidence="3 4" id="KW-0326">Glycosidase</keyword>
<dbReference type="Gene3D" id="3.20.20.80">
    <property type="entry name" value="Glycosidases"/>
    <property type="match status" value="1"/>
</dbReference>
<dbReference type="GO" id="GO:0003796">
    <property type="term" value="F:lysozyme activity"/>
    <property type="evidence" value="ECO:0007669"/>
    <property type="project" value="UniProtKB-EC"/>
</dbReference>
<dbReference type="PANTHER" id="PTHR34135">
    <property type="entry name" value="LYSOZYME"/>
    <property type="match status" value="1"/>
</dbReference>
<dbReference type="GO" id="GO:0009253">
    <property type="term" value="P:peptidoglycan catabolic process"/>
    <property type="evidence" value="ECO:0007669"/>
    <property type="project" value="InterPro"/>
</dbReference>